<evidence type="ECO:0000313" key="2">
    <source>
        <dbReference type="Proteomes" id="UP001458880"/>
    </source>
</evidence>
<dbReference type="AlphaFoldDB" id="A0AAW1LTD7"/>
<accession>A0AAW1LTD7</accession>
<dbReference type="Proteomes" id="UP001458880">
    <property type="component" value="Unassembled WGS sequence"/>
</dbReference>
<name>A0AAW1LTD7_POPJA</name>
<reference evidence="1 2" key="1">
    <citation type="journal article" date="2024" name="BMC Genomics">
        <title>De novo assembly and annotation of Popillia japonica's genome with initial clues to its potential as an invasive pest.</title>
        <authorList>
            <person name="Cucini C."/>
            <person name="Boschi S."/>
            <person name="Funari R."/>
            <person name="Cardaioli E."/>
            <person name="Iannotti N."/>
            <person name="Marturano G."/>
            <person name="Paoli F."/>
            <person name="Bruttini M."/>
            <person name="Carapelli A."/>
            <person name="Frati F."/>
            <person name="Nardi F."/>
        </authorList>
    </citation>
    <scope>NUCLEOTIDE SEQUENCE [LARGE SCALE GENOMIC DNA]</scope>
    <source>
        <strain evidence="1">DMR45628</strain>
    </source>
</reference>
<sequence>MQGVSLINSQLFICTSELVAGFRWKLCKQQSVSLQNIQNICLIESLLKNVKYFYIRKTLWPELLIEMANIYLYV</sequence>
<organism evidence="1 2">
    <name type="scientific">Popillia japonica</name>
    <name type="common">Japanese beetle</name>
    <dbReference type="NCBI Taxonomy" id="7064"/>
    <lineage>
        <taxon>Eukaryota</taxon>
        <taxon>Metazoa</taxon>
        <taxon>Ecdysozoa</taxon>
        <taxon>Arthropoda</taxon>
        <taxon>Hexapoda</taxon>
        <taxon>Insecta</taxon>
        <taxon>Pterygota</taxon>
        <taxon>Neoptera</taxon>
        <taxon>Endopterygota</taxon>
        <taxon>Coleoptera</taxon>
        <taxon>Polyphaga</taxon>
        <taxon>Scarabaeiformia</taxon>
        <taxon>Scarabaeidae</taxon>
        <taxon>Rutelinae</taxon>
        <taxon>Popillia</taxon>
    </lineage>
</organism>
<evidence type="ECO:0000313" key="1">
    <source>
        <dbReference type="EMBL" id="KAK9736975.1"/>
    </source>
</evidence>
<comment type="caution">
    <text evidence="1">The sequence shown here is derived from an EMBL/GenBank/DDBJ whole genome shotgun (WGS) entry which is preliminary data.</text>
</comment>
<dbReference type="EMBL" id="JASPKY010000106">
    <property type="protein sequence ID" value="KAK9736975.1"/>
    <property type="molecule type" value="Genomic_DNA"/>
</dbReference>
<gene>
    <name evidence="1" type="ORF">QE152_g11103</name>
</gene>
<proteinExistence type="predicted"/>
<protein>
    <submittedName>
        <fullName evidence="1">Uncharacterized protein</fullName>
    </submittedName>
</protein>
<keyword evidence="2" id="KW-1185">Reference proteome</keyword>